<dbReference type="AlphaFoldDB" id="A0A423DSA7"/>
<dbReference type="SUPFAM" id="SSF51621">
    <property type="entry name" value="Phosphoenolpyruvate/pyruvate domain"/>
    <property type="match status" value="1"/>
</dbReference>
<dbReference type="InterPro" id="IPR040442">
    <property type="entry name" value="Pyrv_kinase-like_dom_sf"/>
</dbReference>
<dbReference type="RefSeq" id="WP_123565748.1">
    <property type="nucleotide sequence ID" value="NZ_MOAM01000016.1"/>
</dbReference>
<dbReference type="Gene3D" id="6.10.250.2750">
    <property type="match status" value="1"/>
</dbReference>
<dbReference type="Gene3D" id="3.20.20.60">
    <property type="entry name" value="Phosphoenolpyruvate-binding domains"/>
    <property type="match status" value="1"/>
</dbReference>
<evidence type="ECO:0000313" key="2">
    <source>
        <dbReference type="EMBL" id="ROL74643.1"/>
    </source>
</evidence>
<dbReference type="EMBL" id="MOAM01000016">
    <property type="protein sequence ID" value="ROL74643.1"/>
    <property type="molecule type" value="Genomic_DNA"/>
</dbReference>
<dbReference type="PANTHER" id="PTHR42905:SF16">
    <property type="entry name" value="CARBOXYPHOSPHONOENOLPYRUVATE PHOSPHONOMUTASE-LIKE PROTEIN (AFU_ORTHOLOGUE AFUA_5G07230)"/>
    <property type="match status" value="1"/>
</dbReference>
<comment type="caution">
    <text evidence="2">The sequence shown here is derived from an EMBL/GenBank/DDBJ whole genome shotgun (WGS) entry which is preliminary data.</text>
</comment>
<evidence type="ECO:0000313" key="3">
    <source>
        <dbReference type="Proteomes" id="UP000285286"/>
    </source>
</evidence>
<gene>
    <name evidence="2" type="ORF">BHU25_10540</name>
</gene>
<dbReference type="STRING" id="1292031.GCA_000425805_01672"/>
<dbReference type="InterPro" id="IPR039556">
    <property type="entry name" value="ICL/PEPM"/>
</dbReference>
<dbReference type="PANTHER" id="PTHR42905">
    <property type="entry name" value="PHOSPHOENOLPYRUVATE CARBOXYLASE"/>
    <property type="match status" value="1"/>
</dbReference>
<keyword evidence="2" id="KW-0456">Lyase</keyword>
<evidence type="ECO:0000256" key="1">
    <source>
        <dbReference type="ARBA" id="ARBA00022723"/>
    </source>
</evidence>
<accession>A0A423DSA7</accession>
<protein>
    <submittedName>
        <fullName evidence="2">2-methylisocitrate lyase</fullName>
    </submittedName>
</protein>
<dbReference type="Proteomes" id="UP000285286">
    <property type="component" value="Unassembled WGS sequence"/>
</dbReference>
<dbReference type="Pfam" id="PF13714">
    <property type="entry name" value="PEP_mutase"/>
    <property type="match status" value="1"/>
</dbReference>
<keyword evidence="3" id="KW-1185">Reference proteome</keyword>
<dbReference type="InterPro" id="IPR015813">
    <property type="entry name" value="Pyrv/PenolPyrv_kinase-like_dom"/>
</dbReference>
<dbReference type="CDD" id="cd00377">
    <property type="entry name" value="ICL_PEPM"/>
    <property type="match status" value="1"/>
</dbReference>
<dbReference type="GO" id="GO:0016829">
    <property type="term" value="F:lyase activity"/>
    <property type="evidence" value="ECO:0007669"/>
    <property type="project" value="UniProtKB-KW"/>
</dbReference>
<reference evidence="2 3" key="1">
    <citation type="submission" date="2016-10" db="EMBL/GenBank/DDBJ databases">
        <title>Comparative genome analysis of multiple Pseudomonas spp. focuses on biocontrol and plant growth promoting traits.</title>
        <authorList>
            <person name="Tao X.-Y."/>
            <person name="Taylor C.G."/>
        </authorList>
    </citation>
    <scope>NUCLEOTIDE SEQUENCE [LARGE SCALE GENOMIC DNA]</scope>
    <source>
        <strain evidence="2 3">15D11</strain>
    </source>
</reference>
<dbReference type="GO" id="GO:0046872">
    <property type="term" value="F:metal ion binding"/>
    <property type="evidence" value="ECO:0007669"/>
    <property type="project" value="UniProtKB-KW"/>
</dbReference>
<proteinExistence type="predicted"/>
<sequence>MDVQTLRAEAFKALHERDGAFVIPNPWDAGSAKLLASLGFEALATTSAGLAFSLGRPDAEGAMSLDETLVNARAIVDATALPVAADLENAFSDDPKGCAEAILQGAAIGLVGGSIEDASGNADEPIYSFYHAVERVEAAVTAARSLDFPFMLCARAENLLHGRMDLDDTIARLQAFAEAGADVLYAPGLRTAEEIRRVVEAVAPKPVNVLMGLSGVRLSFADVQALGVKRISVGSSLARAAYGAFFNAAQQIHDQGCFDYADQALSFDQLNALFRR</sequence>
<keyword evidence="1" id="KW-0479">Metal-binding</keyword>
<organism evidence="2 3">
    <name type="scientific">Pseudomonas vranovensis</name>
    <dbReference type="NCBI Taxonomy" id="321661"/>
    <lineage>
        <taxon>Bacteria</taxon>
        <taxon>Pseudomonadati</taxon>
        <taxon>Pseudomonadota</taxon>
        <taxon>Gammaproteobacteria</taxon>
        <taxon>Pseudomonadales</taxon>
        <taxon>Pseudomonadaceae</taxon>
        <taxon>Pseudomonas</taxon>
    </lineage>
</organism>
<name>A0A423DSA7_9PSED</name>